<feature type="domain" description="VWFA" evidence="4">
    <location>
        <begin position="303"/>
        <end position="530"/>
    </location>
</feature>
<evidence type="ECO:0000259" key="3">
    <source>
        <dbReference type="PROSITE" id="PS50004"/>
    </source>
</evidence>
<dbReference type="SMART" id="SM00327">
    <property type="entry name" value="VWA"/>
    <property type="match status" value="1"/>
</dbReference>
<evidence type="ECO:0000313" key="8">
    <source>
        <dbReference type="Proteomes" id="UP000285301"/>
    </source>
</evidence>
<sequence>MPSKREKWETITALSSATGISSLSHSLTSIVELSISCENLFIMKILRSKIFCVIYLKDSNQDDYVNIGQTEFVKINKNPNFEKKFILNYNRDLNQEIMIEVFAKEIRNHDYEDELKGSVETTLRDIVAMQGSQLKLEMKSKNSREAKCYVNLVAEELSSNKELVDLQFKGTNLKRMLFFLPNDPYFTIAKVNKDGSRSVVYKSEVCKRTSNPYWKPFTLRVTTLNNGDFDRPLVFECCDESEDGHKQIGSFTTTLNELCKSHVYKNFELKKKDRVNGKIELTSLKIAERPSFMDYFHNGVEIHFTVAIDFTKSNGNPQKKKSLHYLDPNNVNPTKYEIALRAVGEIAQLYSSDNRFRAFGFGAQVNGVYQELFALNSKEDHPYLESAEQLTTLYKQKLNNITLGHPTKISSVIDKIASDAQEFQNGKHYFVLLIVTDGVLVSDLWKTKESIVTASKQPLSIVFVGVGNEDFEEMEEWADDEYGGSYFEKYPDRHIIQFVRVNNFVSDSCTWIYSHSEFEQNVVRKIPEQVVDYFIKNSIKPF</sequence>
<dbReference type="InterPro" id="IPR045052">
    <property type="entry name" value="Copine"/>
</dbReference>
<dbReference type="InterPro" id="IPR037768">
    <property type="entry name" value="C2B_Copine"/>
</dbReference>
<dbReference type="InterPro" id="IPR010734">
    <property type="entry name" value="Copine_C"/>
</dbReference>
<dbReference type="InterPro" id="IPR035892">
    <property type="entry name" value="C2_domain_sf"/>
</dbReference>
<dbReference type="Proteomes" id="UP000285301">
    <property type="component" value="Unassembled WGS sequence"/>
</dbReference>
<comment type="similarity">
    <text evidence="1">Belongs to the copine family.</text>
</comment>
<dbReference type="GO" id="GO:0071277">
    <property type="term" value="P:cellular response to calcium ion"/>
    <property type="evidence" value="ECO:0007669"/>
    <property type="project" value="TreeGrafter"/>
</dbReference>
<evidence type="ECO:0000313" key="6">
    <source>
        <dbReference type="EMBL" id="RWS02987.1"/>
    </source>
</evidence>
<evidence type="ECO:0000313" key="7">
    <source>
        <dbReference type="EMBL" id="RWS02990.1"/>
    </source>
</evidence>
<dbReference type="STRING" id="1965070.A0A3S3RLY7"/>
<dbReference type="CDD" id="cd04047">
    <property type="entry name" value="C2B_Copine"/>
    <property type="match status" value="1"/>
</dbReference>
<evidence type="ECO:0000256" key="2">
    <source>
        <dbReference type="ARBA" id="ARBA00022737"/>
    </source>
</evidence>
<feature type="domain" description="C2" evidence="3">
    <location>
        <begin position="144"/>
        <end position="269"/>
    </location>
</feature>
<keyword evidence="8" id="KW-1185">Reference proteome</keyword>
<feature type="domain" description="C2" evidence="3">
    <location>
        <begin position="10"/>
        <end position="136"/>
    </location>
</feature>
<dbReference type="InterPro" id="IPR002035">
    <property type="entry name" value="VWF_A"/>
</dbReference>
<dbReference type="PROSITE" id="PS50004">
    <property type="entry name" value="C2"/>
    <property type="match status" value="2"/>
</dbReference>
<accession>A0A3S3RLY7</accession>
<evidence type="ECO:0000259" key="4">
    <source>
        <dbReference type="PROSITE" id="PS50234"/>
    </source>
</evidence>
<dbReference type="Pfam" id="PF00168">
    <property type="entry name" value="C2"/>
    <property type="match status" value="2"/>
</dbReference>
<keyword evidence="2" id="KW-0677">Repeat</keyword>
<gene>
    <name evidence="7" type="ORF">B4U79_02359</name>
    <name evidence="5" type="ORF">B4U79_05369</name>
    <name evidence="6" type="ORF">B4U79_07684</name>
</gene>
<comment type="caution">
    <text evidence="7">The sequence shown here is derived from an EMBL/GenBank/DDBJ whole genome shotgun (WGS) entry which is preliminary data.</text>
</comment>
<dbReference type="Pfam" id="PF07002">
    <property type="entry name" value="Copine"/>
    <property type="match status" value="1"/>
</dbReference>
<dbReference type="InterPro" id="IPR036465">
    <property type="entry name" value="vWFA_dom_sf"/>
</dbReference>
<dbReference type="EMBL" id="NCKU01010608">
    <property type="protein sequence ID" value="RWS00751.1"/>
    <property type="molecule type" value="Genomic_DNA"/>
</dbReference>
<dbReference type="PANTHER" id="PTHR10857:SF106">
    <property type="entry name" value="C2 DOMAIN-CONTAINING PROTEIN"/>
    <property type="match status" value="1"/>
</dbReference>
<dbReference type="SMART" id="SM00239">
    <property type="entry name" value="C2"/>
    <property type="match status" value="2"/>
</dbReference>
<reference evidence="7" key="2">
    <citation type="submission" date="2018-11" db="EMBL/GenBank/DDBJ databases">
        <title>Trombidioid mite genomics.</title>
        <authorList>
            <person name="Dong X."/>
        </authorList>
    </citation>
    <scope>NUCLEOTIDE SEQUENCE</scope>
    <source>
        <strain evidence="7">UoL-WK</strain>
    </source>
</reference>
<reference evidence="7 8" key="1">
    <citation type="journal article" date="2018" name="Gigascience">
        <title>Genomes of trombidid mites reveal novel predicted allergens and laterally-transferred genes associated with secondary metabolism.</title>
        <authorList>
            <person name="Dong X."/>
            <person name="Chaisiri K."/>
            <person name="Xia D."/>
            <person name="Armstrong S.D."/>
            <person name="Fang Y."/>
            <person name="Donnelly M.J."/>
            <person name="Kadowaki T."/>
            <person name="McGarry J.W."/>
            <person name="Darby A.C."/>
            <person name="Makepeace B.L."/>
        </authorList>
    </citation>
    <scope>NUCLEOTIDE SEQUENCE [LARGE SCALE GENOMIC DNA]</scope>
    <source>
        <strain evidence="7">UoL-WK</strain>
    </source>
</reference>
<dbReference type="GO" id="GO:0005886">
    <property type="term" value="C:plasma membrane"/>
    <property type="evidence" value="ECO:0007669"/>
    <property type="project" value="TreeGrafter"/>
</dbReference>
<dbReference type="EMBL" id="NCKU01006992">
    <property type="protein sequence ID" value="RWS02987.1"/>
    <property type="molecule type" value="Genomic_DNA"/>
</dbReference>
<dbReference type="EMBL" id="NCKU01006989">
    <property type="protein sequence ID" value="RWS02990.1"/>
    <property type="molecule type" value="Genomic_DNA"/>
</dbReference>
<evidence type="ECO:0000313" key="5">
    <source>
        <dbReference type="EMBL" id="RWS00751.1"/>
    </source>
</evidence>
<dbReference type="GO" id="GO:0005544">
    <property type="term" value="F:calcium-dependent phospholipid binding"/>
    <property type="evidence" value="ECO:0007669"/>
    <property type="project" value="InterPro"/>
</dbReference>
<organism evidence="7 8">
    <name type="scientific">Dinothrombium tinctorium</name>
    <dbReference type="NCBI Taxonomy" id="1965070"/>
    <lineage>
        <taxon>Eukaryota</taxon>
        <taxon>Metazoa</taxon>
        <taxon>Ecdysozoa</taxon>
        <taxon>Arthropoda</taxon>
        <taxon>Chelicerata</taxon>
        <taxon>Arachnida</taxon>
        <taxon>Acari</taxon>
        <taxon>Acariformes</taxon>
        <taxon>Trombidiformes</taxon>
        <taxon>Prostigmata</taxon>
        <taxon>Anystina</taxon>
        <taxon>Parasitengona</taxon>
        <taxon>Trombidioidea</taxon>
        <taxon>Trombidiidae</taxon>
        <taxon>Dinothrombium</taxon>
    </lineage>
</organism>
<dbReference type="PANTHER" id="PTHR10857">
    <property type="entry name" value="COPINE"/>
    <property type="match status" value="1"/>
</dbReference>
<protein>
    <submittedName>
        <fullName evidence="7">Copine-8-like isoform X2</fullName>
    </submittedName>
</protein>
<proteinExistence type="inferred from homology"/>
<name>A0A3S3RLY7_9ACAR</name>
<dbReference type="Gene3D" id="2.60.40.150">
    <property type="entry name" value="C2 domain"/>
    <property type="match status" value="2"/>
</dbReference>
<dbReference type="OrthoDB" id="5855668at2759"/>
<dbReference type="AlphaFoldDB" id="A0A3S3RLY7"/>
<dbReference type="SUPFAM" id="SSF53300">
    <property type="entry name" value="vWA-like"/>
    <property type="match status" value="1"/>
</dbReference>
<evidence type="ECO:0000256" key="1">
    <source>
        <dbReference type="ARBA" id="ARBA00009048"/>
    </source>
</evidence>
<dbReference type="GO" id="GO:0032991">
    <property type="term" value="C:protein-containing complex"/>
    <property type="evidence" value="ECO:0007669"/>
    <property type="project" value="UniProtKB-ARBA"/>
</dbReference>
<dbReference type="SUPFAM" id="SSF49562">
    <property type="entry name" value="C2 domain (Calcium/lipid-binding domain, CaLB)"/>
    <property type="match status" value="2"/>
</dbReference>
<dbReference type="PROSITE" id="PS50234">
    <property type="entry name" value="VWFA"/>
    <property type="match status" value="1"/>
</dbReference>
<dbReference type="Gene3D" id="3.40.50.410">
    <property type="entry name" value="von Willebrand factor, type A domain"/>
    <property type="match status" value="1"/>
</dbReference>
<dbReference type="InterPro" id="IPR000008">
    <property type="entry name" value="C2_dom"/>
</dbReference>